<evidence type="ECO:0000259" key="1">
    <source>
        <dbReference type="PROSITE" id="PS51186"/>
    </source>
</evidence>
<dbReference type="SUPFAM" id="SSF55729">
    <property type="entry name" value="Acyl-CoA N-acyltransferases (Nat)"/>
    <property type="match status" value="1"/>
</dbReference>
<dbReference type="GO" id="GO:0016747">
    <property type="term" value="F:acyltransferase activity, transferring groups other than amino-acyl groups"/>
    <property type="evidence" value="ECO:0007669"/>
    <property type="project" value="InterPro"/>
</dbReference>
<dbReference type="EMBL" id="QUAB01000045">
    <property type="protein sequence ID" value="REJ04797.1"/>
    <property type="molecule type" value="Genomic_DNA"/>
</dbReference>
<reference evidence="2 3" key="1">
    <citation type="submission" date="2018-08" db="EMBL/GenBank/DDBJ databases">
        <title>Isolation, diversity and antifungal activity of Actinobacteria from cow dung.</title>
        <authorList>
            <person name="Ling L."/>
        </authorList>
    </citation>
    <scope>NUCLEOTIDE SEQUENCE [LARGE SCALE GENOMIC DNA]</scope>
    <source>
        <strain evidence="2 3">NEAU-LLE</strain>
    </source>
</reference>
<name>A0A371NSS4_9MICO</name>
<dbReference type="RefSeq" id="WP_116242735.1">
    <property type="nucleotide sequence ID" value="NZ_QUAB01000045.1"/>
</dbReference>
<keyword evidence="3" id="KW-1185">Reference proteome</keyword>
<dbReference type="InterPro" id="IPR016181">
    <property type="entry name" value="Acyl_CoA_acyltransferase"/>
</dbReference>
<evidence type="ECO:0000313" key="3">
    <source>
        <dbReference type="Proteomes" id="UP000262172"/>
    </source>
</evidence>
<feature type="domain" description="N-acetyltransferase" evidence="1">
    <location>
        <begin position="7"/>
        <end position="181"/>
    </location>
</feature>
<dbReference type="PROSITE" id="PS51186">
    <property type="entry name" value="GNAT"/>
    <property type="match status" value="1"/>
</dbReference>
<accession>A0A371NSS4</accession>
<protein>
    <submittedName>
        <fullName evidence="2">N-acetyltransferase</fullName>
    </submittedName>
</protein>
<sequence length="358" mass="38957">MSTTLTIELLALPASAEGADAADLIALTELNNAICREDAGTTDLDYTAVELLADLRDDADTVHRVFIVREGSRIVGACILNHALAEPTSADFDLMVLRADRGRGIEDALLARAEAEVRALGRSVMQAWTLHHGTPSGETLTPATGWGSIEKSPQTDLFLANGFVLEQVERNSAFDLTGPMDGVQRALDESQVAAGADYRLVLWTIPTPPEMRDGYAWALSRMSTDAPAGGMEVDEEIWDAARVARREQKIIDGEQTLSVAAVVHEPTGQVAAFNELVIGADQTEPTHQYNTLVLKEHRGHRLGMLVKCANILHWRDVAPLSPRITTFNAEENRPMLDINEAIGFVPVSYAGAWQKKLV</sequence>
<evidence type="ECO:0000313" key="2">
    <source>
        <dbReference type="EMBL" id="REJ04797.1"/>
    </source>
</evidence>
<proteinExistence type="predicted"/>
<dbReference type="OrthoDB" id="4119890at2"/>
<dbReference type="Gene3D" id="3.40.630.30">
    <property type="match status" value="1"/>
</dbReference>
<comment type="caution">
    <text evidence="2">The sequence shown here is derived from an EMBL/GenBank/DDBJ whole genome shotgun (WGS) entry which is preliminary data.</text>
</comment>
<dbReference type="AlphaFoldDB" id="A0A371NSS4"/>
<organism evidence="2 3">
    <name type="scientific">Microbacterium bovistercoris</name>
    <dbReference type="NCBI Taxonomy" id="2293570"/>
    <lineage>
        <taxon>Bacteria</taxon>
        <taxon>Bacillati</taxon>
        <taxon>Actinomycetota</taxon>
        <taxon>Actinomycetes</taxon>
        <taxon>Micrococcales</taxon>
        <taxon>Microbacteriaceae</taxon>
        <taxon>Microbacterium</taxon>
    </lineage>
</organism>
<dbReference type="InterPro" id="IPR000182">
    <property type="entry name" value="GNAT_dom"/>
</dbReference>
<dbReference type="Proteomes" id="UP000262172">
    <property type="component" value="Unassembled WGS sequence"/>
</dbReference>
<gene>
    <name evidence="2" type="ORF">DY023_12850</name>
</gene>
<keyword evidence="2" id="KW-0808">Transferase</keyword>